<dbReference type="PANTHER" id="PTHR32379:SF1">
    <property type="entry name" value="GUANIDINOACETATE N-METHYLTRANSFERASE"/>
    <property type="match status" value="1"/>
</dbReference>
<dbReference type="OrthoDB" id="19014at2759"/>
<keyword evidence="2" id="KW-0808">Transferase</keyword>
<evidence type="ECO:0000256" key="1">
    <source>
        <dbReference type="PROSITE-ProRule" id="PRU00023"/>
    </source>
</evidence>
<organism evidence="2 3">
    <name type="scientific">Grifola frondosa</name>
    <name type="common">Maitake</name>
    <name type="synonym">Polyporus frondosus</name>
    <dbReference type="NCBI Taxonomy" id="5627"/>
    <lineage>
        <taxon>Eukaryota</taxon>
        <taxon>Fungi</taxon>
        <taxon>Dikarya</taxon>
        <taxon>Basidiomycota</taxon>
        <taxon>Agaricomycotina</taxon>
        <taxon>Agaricomycetes</taxon>
        <taxon>Polyporales</taxon>
        <taxon>Grifolaceae</taxon>
        <taxon>Grifola</taxon>
    </lineage>
</organism>
<dbReference type="GO" id="GO:0005634">
    <property type="term" value="C:nucleus"/>
    <property type="evidence" value="ECO:0007669"/>
    <property type="project" value="TreeGrafter"/>
</dbReference>
<accession>A0A1C7LQB9</accession>
<comment type="caution">
    <text evidence="2">The sequence shown here is derived from an EMBL/GenBank/DDBJ whole genome shotgun (WGS) entry which is preliminary data.</text>
</comment>
<dbReference type="Gene3D" id="1.25.40.20">
    <property type="entry name" value="Ankyrin repeat-containing domain"/>
    <property type="match status" value="1"/>
</dbReference>
<dbReference type="InterPro" id="IPR029063">
    <property type="entry name" value="SAM-dependent_MTases_sf"/>
</dbReference>
<gene>
    <name evidence="2" type="primary">RMT2_0</name>
    <name evidence="2" type="ORF">A0H81_13130</name>
</gene>
<keyword evidence="2" id="KW-0489">Methyltransferase</keyword>
<dbReference type="CDD" id="cd02440">
    <property type="entry name" value="AdoMet_MTases"/>
    <property type="match status" value="1"/>
</dbReference>
<name>A0A1C7LQB9_GRIFR</name>
<sequence length="373" mass="43103">MEGLTPLHVAVERRSEKHVRWYMDHDAPWEMQDNGSLTPGELALALGLRRIFNIIFEGAVRNEYRFWNLPLTEMPWPDENPYRRASMRQQPFSIRNGDYLNAPVTYRNPRPEIPGDFAMIDDQGNGVMMEWERPLMKESARLLCEGMGEGKSILNIGFGLGIIDSYFQTYSPANHTIIEAHPQCLKYMRKNGWYDKPNVRILEGRWQDFIGPMFSPKKVKRIPDQPGGGGKGLGRFDIIYFDTYQEGYLGHVHFLRVAARLMSGPSARLSFFHGHLCKWKLGKEIYAEVARWHALDVGINSEYHDFSIDPDKEWTSFNPNKPSREQLDHPWKIPICALAPTVQRSVRRASGWAAPINEVPYEVLDIRKVWDSI</sequence>
<evidence type="ECO:0000313" key="3">
    <source>
        <dbReference type="Proteomes" id="UP000092993"/>
    </source>
</evidence>
<dbReference type="GO" id="GO:0032259">
    <property type="term" value="P:methylation"/>
    <property type="evidence" value="ECO:0007669"/>
    <property type="project" value="UniProtKB-KW"/>
</dbReference>
<protein>
    <submittedName>
        <fullName evidence="2">Protein arginine N-methyltransferase 2</fullName>
    </submittedName>
</protein>
<dbReference type="OMA" id="GINSEYH"/>
<dbReference type="SUPFAM" id="SSF53335">
    <property type="entry name" value="S-adenosyl-L-methionine-dependent methyltransferases"/>
    <property type="match status" value="1"/>
</dbReference>
<dbReference type="PANTHER" id="PTHR32379">
    <property type="entry name" value="GUANIDINOACETATE N-METHYLTRANSFERASE"/>
    <property type="match status" value="1"/>
</dbReference>
<dbReference type="InterPro" id="IPR036770">
    <property type="entry name" value="Ankyrin_rpt-contain_sf"/>
</dbReference>
<keyword evidence="3" id="KW-1185">Reference proteome</keyword>
<dbReference type="Gene3D" id="3.40.50.150">
    <property type="entry name" value="Vaccinia Virus protein VP39"/>
    <property type="match status" value="1"/>
</dbReference>
<dbReference type="PROSITE" id="PS50088">
    <property type="entry name" value="ANK_REPEAT"/>
    <property type="match status" value="1"/>
</dbReference>
<dbReference type="SUPFAM" id="SSF48403">
    <property type="entry name" value="Ankyrin repeat"/>
    <property type="match status" value="1"/>
</dbReference>
<feature type="repeat" description="ANK" evidence="1">
    <location>
        <begin position="2"/>
        <end position="34"/>
    </location>
</feature>
<dbReference type="STRING" id="5627.A0A1C7LQB9"/>
<evidence type="ECO:0000313" key="2">
    <source>
        <dbReference type="EMBL" id="OBZ66788.1"/>
    </source>
</evidence>
<dbReference type="InterPro" id="IPR051038">
    <property type="entry name" value="RMT2/GAMT_Mtase"/>
</dbReference>
<dbReference type="GO" id="GO:0019702">
    <property type="term" value="F:protein arginine N5-methyltransferase activity"/>
    <property type="evidence" value="ECO:0007669"/>
    <property type="project" value="TreeGrafter"/>
</dbReference>
<dbReference type="InterPro" id="IPR002110">
    <property type="entry name" value="Ankyrin_rpt"/>
</dbReference>
<dbReference type="Proteomes" id="UP000092993">
    <property type="component" value="Unassembled WGS sequence"/>
</dbReference>
<proteinExistence type="predicted"/>
<dbReference type="EMBL" id="LUGG01000027">
    <property type="protein sequence ID" value="OBZ66788.1"/>
    <property type="molecule type" value="Genomic_DNA"/>
</dbReference>
<reference evidence="2 3" key="1">
    <citation type="submission" date="2016-03" db="EMBL/GenBank/DDBJ databases">
        <title>Whole genome sequencing of Grifola frondosa 9006-11.</title>
        <authorList>
            <person name="Min B."/>
            <person name="Park H."/>
            <person name="Kim J.-G."/>
            <person name="Cho H."/>
            <person name="Oh Y.-L."/>
            <person name="Kong W.-S."/>
            <person name="Choi I.-G."/>
        </authorList>
    </citation>
    <scope>NUCLEOTIDE SEQUENCE [LARGE SCALE GENOMIC DNA]</scope>
    <source>
        <strain evidence="2 3">9006-11</strain>
    </source>
</reference>
<dbReference type="AlphaFoldDB" id="A0A1C7LQB9"/>
<keyword evidence="1" id="KW-0040">ANK repeat</keyword>
<dbReference type="GO" id="GO:0005737">
    <property type="term" value="C:cytoplasm"/>
    <property type="evidence" value="ECO:0007669"/>
    <property type="project" value="TreeGrafter"/>
</dbReference>